<reference evidence="1 2" key="1">
    <citation type="submission" date="2015-01" db="EMBL/GenBank/DDBJ databases">
        <title>Evolution of Trichinella species and genotypes.</title>
        <authorList>
            <person name="Korhonen P.K."/>
            <person name="Edoardo P."/>
            <person name="Giuseppe L.R."/>
            <person name="Gasser R.B."/>
        </authorList>
    </citation>
    <scope>NUCLEOTIDE SEQUENCE [LARGE SCALE GENOMIC DNA]</scope>
    <source>
        <strain evidence="1">ISS417</strain>
    </source>
</reference>
<dbReference type="AlphaFoldDB" id="A0A0V0SPK7"/>
<sequence>METMKKQESVIHIKASRNCSSVHLPLVYSPVYRATCRCF</sequence>
<proteinExistence type="predicted"/>
<keyword evidence="2" id="KW-1185">Reference proteome</keyword>
<protein>
    <submittedName>
        <fullName evidence="1">Uncharacterized protein</fullName>
    </submittedName>
</protein>
<evidence type="ECO:0000313" key="1">
    <source>
        <dbReference type="EMBL" id="KRX28469.1"/>
    </source>
</evidence>
<name>A0A0V0SPK7_9BILA</name>
<organism evidence="1 2">
    <name type="scientific">Trichinella murrelli</name>
    <dbReference type="NCBI Taxonomy" id="144512"/>
    <lineage>
        <taxon>Eukaryota</taxon>
        <taxon>Metazoa</taxon>
        <taxon>Ecdysozoa</taxon>
        <taxon>Nematoda</taxon>
        <taxon>Enoplea</taxon>
        <taxon>Dorylaimia</taxon>
        <taxon>Trichinellida</taxon>
        <taxon>Trichinellidae</taxon>
        <taxon>Trichinella</taxon>
    </lineage>
</organism>
<comment type="caution">
    <text evidence="1">The sequence shown here is derived from an EMBL/GenBank/DDBJ whole genome shotgun (WGS) entry which is preliminary data.</text>
</comment>
<evidence type="ECO:0000313" key="2">
    <source>
        <dbReference type="Proteomes" id="UP000055048"/>
    </source>
</evidence>
<dbReference type="EMBL" id="JYDJ01004553">
    <property type="protein sequence ID" value="KRX28469.1"/>
    <property type="molecule type" value="Genomic_DNA"/>
</dbReference>
<dbReference type="Proteomes" id="UP000055048">
    <property type="component" value="Unassembled WGS sequence"/>
</dbReference>
<gene>
    <name evidence="1" type="ORF">T05_3910</name>
</gene>
<accession>A0A0V0SPK7</accession>